<accession>A0ACC0HC16</accession>
<dbReference type="EMBL" id="CM045762">
    <property type="protein sequence ID" value="KAI8010408.1"/>
    <property type="molecule type" value="Genomic_DNA"/>
</dbReference>
<comment type="caution">
    <text evidence="1">The sequence shown here is derived from an EMBL/GenBank/DDBJ whole genome shotgun (WGS) entry which is preliminary data.</text>
</comment>
<proteinExistence type="predicted"/>
<dbReference type="Proteomes" id="UP001060215">
    <property type="component" value="Chromosome 5"/>
</dbReference>
<keyword evidence="2" id="KW-1185">Reference proteome</keyword>
<organism evidence="1 2">
    <name type="scientific">Camellia lanceoleosa</name>
    <dbReference type="NCBI Taxonomy" id="1840588"/>
    <lineage>
        <taxon>Eukaryota</taxon>
        <taxon>Viridiplantae</taxon>
        <taxon>Streptophyta</taxon>
        <taxon>Embryophyta</taxon>
        <taxon>Tracheophyta</taxon>
        <taxon>Spermatophyta</taxon>
        <taxon>Magnoliopsida</taxon>
        <taxon>eudicotyledons</taxon>
        <taxon>Gunneridae</taxon>
        <taxon>Pentapetalae</taxon>
        <taxon>asterids</taxon>
        <taxon>Ericales</taxon>
        <taxon>Theaceae</taxon>
        <taxon>Camellia</taxon>
    </lineage>
</organism>
<evidence type="ECO:0000313" key="1">
    <source>
        <dbReference type="EMBL" id="KAI8010408.1"/>
    </source>
</evidence>
<gene>
    <name evidence="1" type="ORF">LOK49_LG06G03367</name>
</gene>
<evidence type="ECO:0000313" key="2">
    <source>
        <dbReference type="Proteomes" id="UP001060215"/>
    </source>
</evidence>
<protein>
    <submittedName>
        <fullName evidence="1">Inactive protein RESTRICTED TEV MOVEMENT 1</fullName>
    </submittedName>
</protein>
<name>A0ACC0HC16_9ERIC</name>
<reference evidence="1 2" key="1">
    <citation type="journal article" date="2022" name="Plant J.">
        <title>Chromosome-level genome of Camellia lanceoleosa provides a valuable resource for understanding genome evolution and self-incompatibility.</title>
        <authorList>
            <person name="Gong W."/>
            <person name="Xiao S."/>
            <person name="Wang L."/>
            <person name="Liao Z."/>
            <person name="Chang Y."/>
            <person name="Mo W."/>
            <person name="Hu G."/>
            <person name="Li W."/>
            <person name="Zhao G."/>
            <person name="Zhu H."/>
            <person name="Hu X."/>
            <person name="Ji K."/>
            <person name="Xiang X."/>
            <person name="Song Q."/>
            <person name="Yuan D."/>
            <person name="Jin S."/>
            <person name="Zhang L."/>
        </authorList>
    </citation>
    <scope>NUCLEOTIDE SEQUENCE [LARGE SCALE GENOMIC DNA]</scope>
    <source>
        <strain evidence="1">SQ_2022a</strain>
    </source>
</reference>
<sequence>MTSWLCGYCSRRAPVNEVNNPRNPDPQPLMSRDDTMMKTGFTQSPSGQVWDHKGKTDLVQIFISHSDDAINFLQFQYDENAHLVLSVPSLAMIVGTRFNTVKLNYPGEFLTSISGSYSDTNGYKVTSITFDTNLRRYGPFGQQRQCDREFIFQMGQDKQFGGFHFSTMNGHLESIGVYVKPITTPNKPA</sequence>